<evidence type="ECO:0000313" key="2">
    <source>
        <dbReference type="EMBL" id="GIE13741.1"/>
    </source>
</evidence>
<feature type="transmembrane region" description="Helical" evidence="1">
    <location>
        <begin position="370"/>
        <end position="388"/>
    </location>
</feature>
<feature type="transmembrane region" description="Helical" evidence="1">
    <location>
        <begin position="109"/>
        <end position="128"/>
    </location>
</feature>
<proteinExistence type="predicted"/>
<keyword evidence="3" id="KW-1185">Reference proteome</keyword>
<reference evidence="2" key="1">
    <citation type="submission" date="2021-01" db="EMBL/GenBank/DDBJ databases">
        <title>Whole genome shotgun sequence of Actinoplanes ferrugineus NBRC 15555.</title>
        <authorList>
            <person name="Komaki H."/>
            <person name="Tamura T."/>
        </authorList>
    </citation>
    <scope>NUCLEOTIDE SEQUENCE</scope>
    <source>
        <strain evidence="2">NBRC 15555</strain>
    </source>
</reference>
<feature type="transmembrane region" description="Helical" evidence="1">
    <location>
        <begin position="322"/>
        <end position="350"/>
    </location>
</feature>
<organism evidence="2 3">
    <name type="scientific">Paractinoplanes ferrugineus</name>
    <dbReference type="NCBI Taxonomy" id="113564"/>
    <lineage>
        <taxon>Bacteria</taxon>
        <taxon>Bacillati</taxon>
        <taxon>Actinomycetota</taxon>
        <taxon>Actinomycetes</taxon>
        <taxon>Micromonosporales</taxon>
        <taxon>Micromonosporaceae</taxon>
        <taxon>Paractinoplanes</taxon>
    </lineage>
</organism>
<comment type="caution">
    <text evidence="2">The sequence shown here is derived from an EMBL/GenBank/DDBJ whole genome shotgun (WGS) entry which is preliminary data.</text>
</comment>
<keyword evidence="1" id="KW-0472">Membrane</keyword>
<protein>
    <submittedName>
        <fullName evidence="2">Uncharacterized protein</fullName>
    </submittedName>
</protein>
<dbReference type="RefSeq" id="WP_203820178.1">
    <property type="nucleotide sequence ID" value="NZ_BAAABP010000002.1"/>
</dbReference>
<feature type="transmembrane region" description="Helical" evidence="1">
    <location>
        <begin position="148"/>
        <end position="166"/>
    </location>
</feature>
<feature type="transmembrane region" description="Helical" evidence="1">
    <location>
        <begin position="244"/>
        <end position="266"/>
    </location>
</feature>
<evidence type="ECO:0000256" key="1">
    <source>
        <dbReference type="SAM" id="Phobius"/>
    </source>
</evidence>
<keyword evidence="1" id="KW-0812">Transmembrane</keyword>
<feature type="transmembrane region" description="Helical" evidence="1">
    <location>
        <begin position="211"/>
        <end position="232"/>
    </location>
</feature>
<dbReference type="Proteomes" id="UP000598174">
    <property type="component" value="Unassembled WGS sequence"/>
</dbReference>
<sequence>MTDVERPYDPDQVVRLHSLTYLEEDGEITIGRTEIDSYAVFPADGAAFVQRLQNGETPRQAALWYSSVYDEEIDAAHIVGALEELGFLRTGGEPAEATGPVRWQGLGRALFSPVAWVLYGALLGWAGILMVRSTDLVPTYHDLFFTEYYTIVVVGLFVGAMPLALLHESFHALAGRRLGLRSRLRIGRRFYFIVLETSLDGLVAVPRRKRYLPILAGLVADVLVVAVLVIGADLSRLPDGSFSRLGMVCQAFTFATVLRIVWQFFFYLRTDIYILITTVLGCSDLHGTAKQMVTDRVRRGFGRAPVADPSQWHPVDRQAARWYSWLIVAGYSFSGATLLFAAIPASYHVFAGIVDRFVGGATTAQTVDSALFLALNVPQFAFTVWLGIRERRERAAATFNHVIA</sequence>
<dbReference type="EMBL" id="BOMM01000050">
    <property type="protein sequence ID" value="GIE13741.1"/>
    <property type="molecule type" value="Genomic_DNA"/>
</dbReference>
<name>A0A919MBJ9_9ACTN</name>
<dbReference type="AlphaFoldDB" id="A0A919MBJ9"/>
<keyword evidence="1" id="KW-1133">Transmembrane helix</keyword>
<evidence type="ECO:0000313" key="3">
    <source>
        <dbReference type="Proteomes" id="UP000598174"/>
    </source>
</evidence>
<accession>A0A919MBJ9</accession>
<gene>
    <name evidence="2" type="ORF">Afe05nite_55810</name>
</gene>